<reference evidence="1" key="1">
    <citation type="submission" date="2018-05" db="EMBL/GenBank/DDBJ databases">
        <authorList>
            <person name="Lanie J.A."/>
            <person name="Ng W.-L."/>
            <person name="Kazmierczak K.M."/>
            <person name="Andrzejewski T.M."/>
            <person name="Davidsen T.M."/>
            <person name="Wayne K.J."/>
            <person name="Tettelin H."/>
            <person name="Glass J.I."/>
            <person name="Rusch D."/>
            <person name="Podicherti R."/>
            <person name="Tsui H.-C.T."/>
            <person name="Winkler M.E."/>
        </authorList>
    </citation>
    <scope>NUCLEOTIDE SEQUENCE</scope>
</reference>
<feature type="non-terminal residue" evidence="1">
    <location>
        <position position="313"/>
    </location>
</feature>
<dbReference type="EMBL" id="UINC01126969">
    <property type="protein sequence ID" value="SVD05782.1"/>
    <property type="molecule type" value="Genomic_DNA"/>
</dbReference>
<gene>
    <name evidence="1" type="ORF">METZ01_LOCUS358636</name>
</gene>
<evidence type="ECO:0000313" key="1">
    <source>
        <dbReference type="EMBL" id="SVD05782.1"/>
    </source>
</evidence>
<proteinExistence type="predicted"/>
<dbReference type="AlphaFoldDB" id="A0A382S884"/>
<organism evidence="1">
    <name type="scientific">marine metagenome</name>
    <dbReference type="NCBI Taxonomy" id="408172"/>
    <lineage>
        <taxon>unclassified sequences</taxon>
        <taxon>metagenomes</taxon>
        <taxon>ecological metagenomes</taxon>
    </lineage>
</organism>
<feature type="non-terminal residue" evidence="1">
    <location>
        <position position="1"/>
    </location>
</feature>
<sequence>FGGYIVGDICPVSCGSSPSDDPTGAYSAFDSGSGGCDVVLNAFGMSCDASFAGYTVGNICMTTCGTCGGSGPSGCDLPDMSLSVLEDGSVLYNTSASIGGFQFIVDGADLNGASGGDAEDVGFQISINPASGMVLAFSLTGDSIPEGCGTLVELDIEGTPTGLSDIILSDATGNLLDFSYYSPDSSTGSTPELFQFNQSTLQAFYFFGNVILNGIPIDSEDWVGAFNGDICVGAFKWDTSQCNNGICGVPAMGDDGNEYSEGYCTSGDAVTFKIYDASEDSYVDAYPSTDNPWANFGTYMIDSLSDEMSSIPG</sequence>
<accession>A0A382S884</accession>
<name>A0A382S884_9ZZZZ</name>
<protein>
    <submittedName>
        <fullName evidence="1">Uncharacterized protein</fullName>
    </submittedName>
</protein>